<evidence type="ECO:0000313" key="1">
    <source>
        <dbReference type="EMBL" id="KAJ7669082.1"/>
    </source>
</evidence>
<reference evidence="1" key="1">
    <citation type="submission" date="2023-03" db="EMBL/GenBank/DDBJ databases">
        <title>Massive genome expansion in bonnet fungi (Mycena s.s.) driven by repeated elements and novel gene families across ecological guilds.</title>
        <authorList>
            <consortium name="Lawrence Berkeley National Laboratory"/>
            <person name="Harder C.B."/>
            <person name="Miyauchi S."/>
            <person name="Viragh M."/>
            <person name="Kuo A."/>
            <person name="Thoen E."/>
            <person name="Andreopoulos B."/>
            <person name="Lu D."/>
            <person name="Skrede I."/>
            <person name="Drula E."/>
            <person name="Henrissat B."/>
            <person name="Morin E."/>
            <person name="Kohler A."/>
            <person name="Barry K."/>
            <person name="LaButti K."/>
            <person name="Morin E."/>
            <person name="Salamov A."/>
            <person name="Lipzen A."/>
            <person name="Mereny Z."/>
            <person name="Hegedus B."/>
            <person name="Baldrian P."/>
            <person name="Stursova M."/>
            <person name="Weitz H."/>
            <person name="Taylor A."/>
            <person name="Grigoriev I.V."/>
            <person name="Nagy L.G."/>
            <person name="Martin F."/>
            <person name="Kauserud H."/>
        </authorList>
    </citation>
    <scope>NUCLEOTIDE SEQUENCE</scope>
    <source>
        <strain evidence="1">CBHHK067</strain>
    </source>
</reference>
<organism evidence="1 2">
    <name type="scientific">Mycena rosella</name>
    <name type="common">Pink bonnet</name>
    <name type="synonym">Agaricus rosellus</name>
    <dbReference type="NCBI Taxonomy" id="1033263"/>
    <lineage>
        <taxon>Eukaryota</taxon>
        <taxon>Fungi</taxon>
        <taxon>Dikarya</taxon>
        <taxon>Basidiomycota</taxon>
        <taxon>Agaricomycotina</taxon>
        <taxon>Agaricomycetes</taxon>
        <taxon>Agaricomycetidae</taxon>
        <taxon>Agaricales</taxon>
        <taxon>Marasmiineae</taxon>
        <taxon>Mycenaceae</taxon>
        <taxon>Mycena</taxon>
    </lineage>
</organism>
<gene>
    <name evidence="1" type="ORF">B0H17DRAFT_1209732</name>
</gene>
<accession>A0AAD7CY72</accession>
<proteinExistence type="predicted"/>
<comment type="caution">
    <text evidence="1">The sequence shown here is derived from an EMBL/GenBank/DDBJ whole genome shotgun (WGS) entry which is preliminary data.</text>
</comment>
<sequence>MSTDGLQTWAAFPVTLSATSRVLDHKTGIDTVLAALWRISSLETAPWAPVLTPNIYDAVLEALTNMGPSSTPISSIIPMVKTNLLDTLAARNWLRAIEEWPLNRRLLRTETSYAIPPEFLEGAIGHFNDRHSRTSYTALLQDRVIETRLALLAEFLDDCNSGFVHYK</sequence>
<protein>
    <submittedName>
        <fullName evidence="1">Uncharacterized protein</fullName>
    </submittedName>
</protein>
<dbReference type="AlphaFoldDB" id="A0AAD7CY72"/>
<name>A0AAD7CY72_MYCRO</name>
<dbReference type="EMBL" id="JARKIE010000189">
    <property type="protein sequence ID" value="KAJ7669082.1"/>
    <property type="molecule type" value="Genomic_DNA"/>
</dbReference>
<dbReference type="Proteomes" id="UP001221757">
    <property type="component" value="Unassembled WGS sequence"/>
</dbReference>
<evidence type="ECO:0000313" key="2">
    <source>
        <dbReference type="Proteomes" id="UP001221757"/>
    </source>
</evidence>
<keyword evidence="2" id="KW-1185">Reference proteome</keyword>